<dbReference type="PANTHER" id="PTHR42648">
    <property type="entry name" value="TRANSPOSASE, PUTATIVE-RELATED"/>
    <property type="match status" value="1"/>
</dbReference>
<dbReference type="SUPFAM" id="SSF57756">
    <property type="entry name" value="Retrovirus zinc finger-like domains"/>
    <property type="match status" value="1"/>
</dbReference>
<dbReference type="InterPro" id="IPR013103">
    <property type="entry name" value="RVT_2"/>
</dbReference>
<evidence type="ECO:0000256" key="7">
    <source>
        <dbReference type="SAM" id="SignalP"/>
    </source>
</evidence>
<dbReference type="InterPro" id="IPR001584">
    <property type="entry name" value="Integrase_cat-core"/>
</dbReference>
<feature type="region of interest" description="Disordered" evidence="6">
    <location>
        <begin position="276"/>
        <end position="322"/>
    </location>
</feature>
<dbReference type="Pfam" id="PF22936">
    <property type="entry name" value="Pol_BBD"/>
    <property type="match status" value="1"/>
</dbReference>
<dbReference type="PANTHER" id="PTHR42648:SF25">
    <property type="entry name" value="RNA-DIRECTED DNA POLYMERASE"/>
    <property type="match status" value="1"/>
</dbReference>
<feature type="compositionally biased region" description="Basic and acidic residues" evidence="6">
    <location>
        <begin position="276"/>
        <end position="292"/>
    </location>
</feature>
<dbReference type="SMART" id="SM00343">
    <property type="entry name" value="ZnF_C2HC"/>
    <property type="match status" value="1"/>
</dbReference>
<keyword evidence="4" id="KW-0378">Hydrolase</keyword>
<dbReference type="EMBL" id="CAMAPF010001093">
    <property type="protein sequence ID" value="CAH9146107.1"/>
    <property type="molecule type" value="Genomic_DNA"/>
</dbReference>
<dbReference type="SUPFAM" id="SSF53098">
    <property type="entry name" value="Ribonuclease H-like"/>
    <property type="match status" value="1"/>
</dbReference>
<evidence type="ECO:0000256" key="1">
    <source>
        <dbReference type="ARBA" id="ARBA00022670"/>
    </source>
</evidence>
<dbReference type="PROSITE" id="PS50158">
    <property type="entry name" value="ZF_CCHC"/>
    <property type="match status" value="1"/>
</dbReference>
<evidence type="ECO:0008006" key="12">
    <source>
        <dbReference type="Google" id="ProtNLM"/>
    </source>
</evidence>
<keyword evidence="11" id="KW-1185">Reference proteome</keyword>
<evidence type="ECO:0000256" key="2">
    <source>
        <dbReference type="ARBA" id="ARBA00022723"/>
    </source>
</evidence>
<feature type="domain" description="CCHC-type" evidence="8">
    <location>
        <begin position="321"/>
        <end position="336"/>
    </location>
</feature>
<dbReference type="InterPro" id="IPR001878">
    <property type="entry name" value="Znf_CCHC"/>
</dbReference>
<feature type="signal peptide" evidence="7">
    <location>
        <begin position="1"/>
        <end position="23"/>
    </location>
</feature>
<organism evidence="10 11">
    <name type="scientific">Cuscuta epithymum</name>
    <dbReference type="NCBI Taxonomy" id="186058"/>
    <lineage>
        <taxon>Eukaryota</taxon>
        <taxon>Viridiplantae</taxon>
        <taxon>Streptophyta</taxon>
        <taxon>Embryophyta</taxon>
        <taxon>Tracheophyta</taxon>
        <taxon>Spermatophyta</taxon>
        <taxon>Magnoliopsida</taxon>
        <taxon>eudicotyledons</taxon>
        <taxon>Gunneridae</taxon>
        <taxon>Pentapetalae</taxon>
        <taxon>asterids</taxon>
        <taxon>lamiids</taxon>
        <taxon>Solanales</taxon>
        <taxon>Convolvulaceae</taxon>
        <taxon>Cuscuteae</taxon>
        <taxon>Cuscuta</taxon>
        <taxon>Cuscuta subgen. Cuscuta</taxon>
    </lineage>
</organism>
<feature type="compositionally biased region" description="Low complexity" evidence="6">
    <location>
        <begin position="297"/>
        <end position="313"/>
    </location>
</feature>
<dbReference type="Pfam" id="PF25597">
    <property type="entry name" value="SH3_retrovirus"/>
    <property type="match status" value="1"/>
</dbReference>
<dbReference type="Gene3D" id="3.30.420.10">
    <property type="entry name" value="Ribonuclease H-like superfamily/Ribonuclease H"/>
    <property type="match status" value="1"/>
</dbReference>
<dbReference type="InterPro" id="IPR043502">
    <property type="entry name" value="DNA/RNA_pol_sf"/>
</dbReference>
<dbReference type="Pfam" id="PF13976">
    <property type="entry name" value="gag_pre-integrs"/>
    <property type="match status" value="1"/>
</dbReference>
<evidence type="ECO:0000256" key="3">
    <source>
        <dbReference type="ARBA" id="ARBA00022750"/>
    </source>
</evidence>
<evidence type="ECO:0000259" key="8">
    <source>
        <dbReference type="PROSITE" id="PS50158"/>
    </source>
</evidence>
<dbReference type="Pfam" id="PF14223">
    <property type="entry name" value="Retrotran_gag_2"/>
    <property type="match status" value="1"/>
</dbReference>
<name>A0AAV0GEG1_9ASTE</name>
<dbReference type="Proteomes" id="UP001152523">
    <property type="component" value="Unassembled WGS sequence"/>
</dbReference>
<accession>A0AAV0GEG1</accession>
<keyword evidence="1" id="KW-0645">Protease</keyword>
<dbReference type="CDD" id="cd09272">
    <property type="entry name" value="RNase_HI_RT_Ty1"/>
    <property type="match status" value="1"/>
</dbReference>
<dbReference type="Pfam" id="PF00665">
    <property type="entry name" value="rve"/>
    <property type="match status" value="1"/>
</dbReference>
<dbReference type="GO" id="GO:0006508">
    <property type="term" value="P:proteolysis"/>
    <property type="evidence" value="ECO:0007669"/>
    <property type="project" value="UniProtKB-KW"/>
</dbReference>
<proteinExistence type="predicted"/>
<evidence type="ECO:0000256" key="6">
    <source>
        <dbReference type="SAM" id="MobiDB-lite"/>
    </source>
</evidence>
<dbReference type="GO" id="GO:0008270">
    <property type="term" value="F:zinc ion binding"/>
    <property type="evidence" value="ECO:0007669"/>
    <property type="project" value="UniProtKB-KW"/>
</dbReference>
<dbReference type="InterPro" id="IPR025724">
    <property type="entry name" value="GAG-pre-integrase_dom"/>
</dbReference>
<keyword evidence="5" id="KW-0862">Zinc</keyword>
<keyword evidence="7" id="KW-0732">Signal</keyword>
<feature type="compositionally biased region" description="Polar residues" evidence="6">
    <location>
        <begin position="863"/>
        <end position="872"/>
    </location>
</feature>
<dbReference type="GO" id="GO:0015074">
    <property type="term" value="P:DNA integration"/>
    <property type="evidence" value="ECO:0007669"/>
    <property type="project" value="InterPro"/>
</dbReference>
<protein>
    <recommendedName>
        <fullName evidence="12">Polyprotein</fullName>
    </recommendedName>
</protein>
<dbReference type="Pfam" id="PF07727">
    <property type="entry name" value="RVT_2"/>
    <property type="match status" value="1"/>
</dbReference>
<dbReference type="InterPro" id="IPR057670">
    <property type="entry name" value="SH3_retrovirus"/>
</dbReference>
<feature type="chain" id="PRO_5043807351" description="Polyprotein" evidence="7">
    <location>
        <begin position="24"/>
        <end position="1428"/>
    </location>
</feature>
<dbReference type="InterPro" id="IPR036397">
    <property type="entry name" value="RNaseH_sf"/>
</dbReference>
<dbReference type="SUPFAM" id="SSF56672">
    <property type="entry name" value="DNA/RNA polymerases"/>
    <property type="match status" value="1"/>
</dbReference>
<dbReference type="GO" id="GO:0003676">
    <property type="term" value="F:nucleic acid binding"/>
    <property type="evidence" value="ECO:0007669"/>
    <property type="project" value="InterPro"/>
</dbReference>
<dbReference type="InterPro" id="IPR025314">
    <property type="entry name" value="DUF4219"/>
</dbReference>
<dbReference type="InterPro" id="IPR036875">
    <property type="entry name" value="Znf_CCHC_sf"/>
</dbReference>
<dbReference type="InterPro" id="IPR054722">
    <property type="entry name" value="PolX-like_BBD"/>
</dbReference>
<gene>
    <name evidence="10" type="ORF">CEPIT_LOCUS42733</name>
</gene>
<dbReference type="PROSITE" id="PS50994">
    <property type="entry name" value="INTEGRASE"/>
    <property type="match status" value="1"/>
</dbReference>
<keyword evidence="3" id="KW-0064">Aspartyl protease</keyword>
<evidence type="ECO:0000313" key="11">
    <source>
        <dbReference type="Proteomes" id="UP001152523"/>
    </source>
</evidence>
<dbReference type="Pfam" id="PF13961">
    <property type="entry name" value="DUF4219"/>
    <property type="match status" value="1"/>
</dbReference>
<sequence>MQGNFSLLIPLFCLLVCTNFYSCCNNSWYQSRWFEIQDSIVVRCLICCRKMVGRGAEWPKLGGGSDTHIVERVIRESDGAAHYPTLTRTNYGDWTILMKVQLQAQGLWDVIEEGPGEILDDRRAMSALLRAVPPELVRTLGVKATAKEAWDTLKTMRVGVERVREAKAQTCWTEFEALAFKDGEGVESFGIRLTAIMNDLQVLGDPLTEHKAVQKFLRSVPRKYKQMAMAIESLVDLKTLSIEELTGRLRVVEERGDLDDSTHAGGRLLLTEEEWKARQRGKDLPGGIDKKNKSMTKQKSPTGSKGKSSSSGGNERKKGNCHYCGIPGHWKRECRKAKRDREQQEHVNLTQVEAEGIDDPALLMVQIEALDVVAQQVYLNEEKVVPVDAGDGAWYLDTGASSHMTGDKKAFKTLDETVHGTVRFGDGSVVNIRGRGAVMFKCLTGDHRILSDVYYIPSLRSNIISLGQLDENGCRIIIEGGVLCILDRARKVLAQVTRTQNRLYMLHLNLATPVSLLIKKDDEAWLWHARFGHLHFRALQTLSKNQMVTGIPVIEHVEELCDGCCIGKQHRNPFPRVSNYRAREPLELVHCDLCGPITPSTAGGKRYFLLVVDDYSRFMWVELLATKDEALRCFKKIKAVAEAGRECKLRAFRSDRGGEFNSCEFAEFCNQNGIKHNTTAGYSPQQNGVVERRNQMVVEMARCLMKTMAVPGIFWGEAVKTAVYILNRVPTRSLVGVTPYEAWHNRKPNVHHLRTFGCVAHVKRLGPNVDKLADRSILGVFTGYEEGAKAYRVYDPIKDRMHITRDVLFEESRAWYMENSDSKNHTEPRTTFTVVYTTEESTVPPPEPTMTEGEPKTPEPATMDTQSATPTTQRDDVDTDSAPRRYRLISDIYNASEEVIAAEDGELCLVTVEEPTNVEQAMSNTSWRNAMEEEMRSIIENKTWEPVSLPANQKAIGLKWVFKVKRDPAGNIVKYKARLVAKGYAQRQGVDYEEVFAPVARMETVRLLLALAAHGKWEVHHMDVKSAFLNGDLAEDVYVEQPPGFIDGANAGKVLKLRKALYGLRQAPRAWNAKLDVSLSSLGFKKCPSEHAVYRRGNKSSFLLVGVYVDDLIITGTSVKDIVEFKVQMKATFKMSDLGLLCYYLGIEVHQRNGEITMNQGAYAARILECAGMSGCNSCHTPMESRLRLSKQDESAAVDATLYRSVMGSLRYLVHTRPDLAYAVAFASRFMEAPTIQHWAVVKQILRYIQGTLNYGCCYKSTGSKVQLVGYSDSDFAGDCDDRKSTSGIAFFIGNNIVTWTSQKQKVVALSSCEAEYVAASSAACQGVWLSRLIGELTGIGDQQFKLLVDNKSAIALCKNPVYHGRSKHIDTRFHYIRDCIETGKMDVDYVGTNGQLADILTKALVRNKFIEMRQELGMVRINMKERA</sequence>
<dbReference type="InterPro" id="IPR039537">
    <property type="entry name" value="Retrotran_Ty1/copia-like"/>
</dbReference>
<feature type="region of interest" description="Disordered" evidence="6">
    <location>
        <begin position="838"/>
        <end position="882"/>
    </location>
</feature>
<evidence type="ECO:0000259" key="9">
    <source>
        <dbReference type="PROSITE" id="PS50994"/>
    </source>
</evidence>
<dbReference type="Gene3D" id="4.10.60.10">
    <property type="entry name" value="Zinc finger, CCHC-type"/>
    <property type="match status" value="1"/>
</dbReference>
<evidence type="ECO:0000256" key="4">
    <source>
        <dbReference type="ARBA" id="ARBA00022801"/>
    </source>
</evidence>
<dbReference type="GO" id="GO:0004190">
    <property type="term" value="F:aspartic-type endopeptidase activity"/>
    <property type="evidence" value="ECO:0007669"/>
    <property type="project" value="UniProtKB-KW"/>
</dbReference>
<reference evidence="10" key="1">
    <citation type="submission" date="2022-07" db="EMBL/GenBank/DDBJ databases">
        <authorList>
            <person name="Macas J."/>
            <person name="Novak P."/>
            <person name="Neumann P."/>
        </authorList>
    </citation>
    <scope>NUCLEOTIDE SEQUENCE</scope>
</reference>
<comment type="caution">
    <text evidence="10">The sequence shown here is derived from an EMBL/GenBank/DDBJ whole genome shotgun (WGS) entry which is preliminary data.</text>
</comment>
<keyword evidence="2" id="KW-0479">Metal-binding</keyword>
<dbReference type="InterPro" id="IPR012337">
    <property type="entry name" value="RNaseH-like_sf"/>
</dbReference>
<feature type="domain" description="Integrase catalytic" evidence="9">
    <location>
        <begin position="581"/>
        <end position="747"/>
    </location>
</feature>
<evidence type="ECO:0000313" key="10">
    <source>
        <dbReference type="EMBL" id="CAH9146107.1"/>
    </source>
</evidence>
<keyword evidence="5" id="KW-0863">Zinc-finger</keyword>
<evidence type="ECO:0000256" key="5">
    <source>
        <dbReference type="PROSITE-ProRule" id="PRU00047"/>
    </source>
</evidence>